<feature type="transmembrane region" description="Helical" evidence="9">
    <location>
        <begin position="230"/>
        <end position="248"/>
    </location>
</feature>
<keyword evidence="5 9" id="KW-0812">Transmembrane</keyword>
<feature type="domain" description="ABC transmembrane type-1" evidence="10">
    <location>
        <begin position="99"/>
        <end position="307"/>
    </location>
</feature>
<reference evidence="11" key="1">
    <citation type="submission" date="2015-08" db="EMBL/GenBank/DDBJ databases">
        <authorList>
            <person name="Babu N.S."/>
            <person name="Beckwith C.J."/>
            <person name="Beseler K.G."/>
            <person name="Brison A."/>
            <person name="Carone J.V."/>
            <person name="Caskin T.P."/>
            <person name="Diamond M."/>
            <person name="Durham M.E."/>
            <person name="Foxe J.M."/>
            <person name="Go M."/>
            <person name="Henderson B.A."/>
            <person name="Jones I.B."/>
            <person name="McGettigan J.A."/>
            <person name="Micheletti S.J."/>
            <person name="Nasrallah M.E."/>
            <person name="Ortiz D."/>
            <person name="Piller C.R."/>
            <person name="Privatt S.R."/>
            <person name="Schneider S.L."/>
            <person name="Sharp S."/>
            <person name="Smith T.C."/>
            <person name="Stanton J.D."/>
            <person name="Ullery H.E."/>
            <person name="Wilson R.J."/>
            <person name="Serrano M.G."/>
            <person name="Buck G."/>
            <person name="Lee V."/>
            <person name="Wang Y."/>
            <person name="Carvalho R."/>
            <person name="Voegtly L."/>
            <person name="Shi R."/>
            <person name="Duckworth R."/>
            <person name="Johnson A."/>
            <person name="Loviza R."/>
            <person name="Walstead R."/>
            <person name="Shah Z."/>
            <person name="Kiflezghi M."/>
            <person name="Wade K."/>
            <person name="Ball S.L."/>
            <person name="Bradley K.W."/>
            <person name="Asai D.J."/>
            <person name="Bowman C.A."/>
            <person name="Russell D.A."/>
            <person name="Pope W.H."/>
            <person name="Jacobs-Sera D."/>
            <person name="Hendrix R.W."/>
            <person name="Hatfull G.F."/>
        </authorList>
    </citation>
    <scope>NUCLEOTIDE SEQUENCE</scope>
</reference>
<evidence type="ECO:0000256" key="5">
    <source>
        <dbReference type="ARBA" id="ARBA00022692"/>
    </source>
</evidence>
<feature type="compositionally biased region" description="Basic and acidic residues" evidence="8">
    <location>
        <begin position="1"/>
        <end position="10"/>
    </location>
</feature>
<keyword evidence="7 9" id="KW-0472">Membrane</keyword>
<sequence length="595" mass="64726">MTSTSERVDDPPVTGPRRRSRQADSQRAARVVRWLPSSRGVLGLVVTLTVVYLVFGPLLIMLVAIFQNTERGLPLSENATWTLDNITSVYASGRTWDLLLTTLTFALGSLAVAGFLALALAWLTERTNLPFPRVFFVLIVASAGVPGLVSTIAWGVLLNPAAGPISDFTTWAFGWAFNPWSLLGMVLVQGLHLIPVMYLLISATFKGLNPALEEAASASGATTWMTMRRITLPLLTPAIVGAFIYSFVATVDSVDVPLIFGLPGDVDVLAIRVWLEADPAGGIPQYGLSSSYGLLLIAMSLIPLVAYNRIIRKSSRYATVTGKGYRPRRLSLGAWRWPAFVLMGAVLLMQLILPMLMLFWASIQPFYGGINQDAFDRINFDAWRNELLSPFVHDVLITTLKVGLLAGLGTIVLTALGSWYVVRSRTRLAGWLDFLMFFPHMLPGIVIGLAVLLVYLILPIGVYGTMWILVIAFVMKNMPLASRVTTPGVAQISVTLEEAASVSGGSLRHVLFRVLLPLLKGVLANGYLLVFMGAIQNLSLPLMLNSVGNEMISTQLLTKYDSGQAKSMAVLSLVLVLMTTILATVVKVFDKQKAS</sequence>
<feature type="transmembrane region" description="Helical" evidence="9">
    <location>
        <begin position="135"/>
        <end position="157"/>
    </location>
</feature>
<evidence type="ECO:0000256" key="1">
    <source>
        <dbReference type="ARBA" id="ARBA00004429"/>
    </source>
</evidence>
<dbReference type="PROSITE" id="PS50928">
    <property type="entry name" value="ABC_TM1"/>
    <property type="match status" value="2"/>
</dbReference>
<keyword evidence="2" id="KW-0813">Transport</keyword>
<evidence type="ECO:0000256" key="2">
    <source>
        <dbReference type="ARBA" id="ARBA00022448"/>
    </source>
</evidence>
<dbReference type="EMBL" id="CZKA01000045">
    <property type="protein sequence ID" value="CUR58481.1"/>
    <property type="molecule type" value="Genomic_DNA"/>
</dbReference>
<feature type="transmembrane region" description="Helical" evidence="9">
    <location>
        <begin position="395"/>
        <end position="421"/>
    </location>
</feature>
<feature type="transmembrane region" description="Helical" evidence="9">
    <location>
        <begin position="428"/>
        <end position="447"/>
    </location>
</feature>
<keyword evidence="4" id="KW-0997">Cell inner membrane</keyword>
<proteinExistence type="predicted"/>
<evidence type="ECO:0000259" key="10">
    <source>
        <dbReference type="PROSITE" id="PS50928"/>
    </source>
</evidence>
<feature type="transmembrane region" description="Helical" evidence="9">
    <location>
        <begin position="98"/>
        <end position="123"/>
    </location>
</feature>
<evidence type="ECO:0000256" key="4">
    <source>
        <dbReference type="ARBA" id="ARBA00022519"/>
    </source>
</evidence>
<dbReference type="SUPFAM" id="SSF161098">
    <property type="entry name" value="MetI-like"/>
    <property type="match status" value="2"/>
</dbReference>
<evidence type="ECO:0000256" key="3">
    <source>
        <dbReference type="ARBA" id="ARBA00022475"/>
    </source>
</evidence>
<feature type="transmembrane region" description="Helical" evidence="9">
    <location>
        <begin position="177"/>
        <end position="201"/>
    </location>
</feature>
<dbReference type="PANTHER" id="PTHR43357">
    <property type="entry name" value="INNER MEMBRANE ABC TRANSPORTER PERMEASE PROTEIN YDCV"/>
    <property type="match status" value="1"/>
</dbReference>
<dbReference type="CDD" id="cd06261">
    <property type="entry name" value="TM_PBP2"/>
    <property type="match status" value="2"/>
</dbReference>
<feature type="transmembrane region" description="Helical" evidence="9">
    <location>
        <begin position="568"/>
        <end position="589"/>
    </location>
</feature>
<keyword evidence="6 9" id="KW-1133">Transmembrane helix</keyword>
<dbReference type="InterPro" id="IPR035906">
    <property type="entry name" value="MetI-like_sf"/>
</dbReference>
<name>A0A2P2C903_9ZZZZ</name>
<evidence type="ECO:0000256" key="7">
    <source>
        <dbReference type="ARBA" id="ARBA00023136"/>
    </source>
</evidence>
<keyword evidence="3" id="KW-1003">Cell membrane</keyword>
<feature type="transmembrane region" description="Helical" evidence="9">
    <location>
        <begin position="40"/>
        <end position="66"/>
    </location>
</feature>
<accession>A0A2P2C903</accession>
<feature type="transmembrane region" description="Helical" evidence="9">
    <location>
        <begin position="337"/>
        <end position="361"/>
    </location>
</feature>
<evidence type="ECO:0000256" key="9">
    <source>
        <dbReference type="SAM" id="Phobius"/>
    </source>
</evidence>
<evidence type="ECO:0000256" key="6">
    <source>
        <dbReference type="ARBA" id="ARBA00022989"/>
    </source>
</evidence>
<dbReference type="Gene3D" id="1.10.3720.10">
    <property type="entry name" value="MetI-like"/>
    <property type="match status" value="2"/>
</dbReference>
<organism evidence="11">
    <name type="scientific">metagenome</name>
    <dbReference type="NCBI Taxonomy" id="256318"/>
    <lineage>
        <taxon>unclassified sequences</taxon>
        <taxon>metagenomes</taxon>
    </lineage>
</organism>
<evidence type="ECO:0000256" key="8">
    <source>
        <dbReference type="SAM" id="MobiDB-lite"/>
    </source>
</evidence>
<dbReference type="GO" id="GO:0005886">
    <property type="term" value="C:plasma membrane"/>
    <property type="evidence" value="ECO:0007669"/>
    <property type="project" value="UniProtKB-SubCell"/>
</dbReference>
<comment type="subcellular location">
    <subcellularLocation>
        <location evidence="1">Cell inner membrane</location>
        <topology evidence="1">Multi-pass membrane protein</topology>
    </subcellularLocation>
</comment>
<protein>
    <recommendedName>
        <fullName evidence="10">ABC transmembrane type-1 domain-containing protein</fullName>
    </recommendedName>
</protein>
<gene>
    <name evidence="11" type="ORF">NOCA250081</name>
</gene>
<dbReference type="GO" id="GO:0055085">
    <property type="term" value="P:transmembrane transport"/>
    <property type="evidence" value="ECO:0007669"/>
    <property type="project" value="InterPro"/>
</dbReference>
<feature type="domain" description="ABC transmembrane type-1" evidence="10">
    <location>
        <begin position="396"/>
        <end position="586"/>
    </location>
</feature>
<feature type="transmembrane region" description="Helical" evidence="9">
    <location>
        <begin position="514"/>
        <end position="535"/>
    </location>
</feature>
<dbReference type="AlphaFoldDB" id="A0A2P2C903"/>
<dbReference type="PANTHER" id="PTHR43357:SF4">
    <property type="entry name" value="INNER MEMBRANE ABC TRANSPORTER PERMEASE PROTEIN YDCV"/>
    <property type="match status" value="1"/>
</dbReference>
<dbReference type="InterPro" id="IPR000515">
    <property type="entry name" value="MetI-like"/>
</dbReference>
<evidence type="ECO:0000313" key="11">
    <source>
        <dbReference type="EMBL" id="CUR58481.1"/>
    </source>
</evidence>
<feature type="transmembrane region" description="Helical" evidence="9">
    <location>
        <begin position="453"/>
        <end position="474"/>
    </location>
</feature>
<feature type="transmembrane region" description="Helical" evidence="9">
    <location>
        <begin position="286"/>
        <end position="307"/>
    </location>
</feature>
<feature type="region of interest" description="Disordered" evidence="8">
    <location>
        <begin position="1"/>
        <end position="24"/>
    </location>
</feature>
<dbReference type="Pfam" id="PF00528">
    <property type="entry name" value="BPD_transp_1"/>
    <property type="match status" value="2"/>
</dbReference>